<keyword evidence="3" id="KW-1185">Reference proteome</keyword>
<evidence type="ECO:0000256" key="1">
    <source>
        <dbReference type="SAM" id="SignalP"/>
    </source>
</evidence>
<evidence type="ECO:0000313" key="3">
    <source>
        <dbReference type="Proteomes" id="UP001162483"/>
    </source>
</evidence>
<dbReference type="Proteomes" id="UP001162483">
    <property type="component" value="Unassembled WGS sequence"/>
</dbReference>
<gene>
    <name evidence="2" type="ORF">SPARVUS_LOCUS6594158</name>
</gene>
<comment type="caution">
    <text evidence="2">The sequence shown here is derived from an EMBL/GenBank/DDBJ whole genome shotgun (WGS) entry which is preliminary data.</text>
</comment>
<feature type="non-terminal residue" evidence="2">
    <location>
        <position position="120"/>
    </location>
</feature>
<keyword evidence="1" id="KW-0732">Signal</keyword>
<evidence type="ECO:0000313" key="2">
    <source>
        <dbReference type="EMBL" id="CAI9567768.1"/>
    </source>
</evidence>
<reference evidence="2" key="1">
    <citation type="submission" date="2023-05" db="EMBL/GenBank/DDBJ databases">
        <authorList>
            <person name="Stuckert A."/>
        </authorList>
    </citation>
    <scope>NUCLEOTIDE SEQUENCE</scope>
</reference>
<feature type="chain" id="PRO_5047042887" description="Secreted protein" evidence="1">
    <location>
        <begin position="24"/>
        <end position="120"/>
    </location>
</feature>
<protein>
    <recommendedName>
        <fullName evidence="4">Secreted protein</fullName>
    </recommendedName>
</protein>
<organism evidence="2 3">
    <name type="scientific">Staurois parvus</name>
    <dbReference type="NCBI Taxonomy" id="386267"/>
    <lineage>
        <taxon>Eukaryota</taxon>
        <taxon>Metazoa</taxon>
        <taxon>Chordata</taxon>
        <taxon>Craniata</taxon>
        <taxon>Vertebrata</taxon>
        <taxon>Euteleostomi</taxon>
        <taxon>Amphibia</taxon>
        <taxon>Batrachia</taxon>
        <taxon>Anura</taxon>
        <taxon>Neobatrachia</taxon>
        <taxon>Ranoidea</taxon>
        <taxon>Ranidae</taxon>
        <taxon>Staurois</taxon>
    </lineage>
</organism>
<name>A0ABN9D8D6_9NEOB</name>
<feature type="signal peptide" evidence="1">
    <location>
        <begin position="1"/>
        <end position="23"/>
    </location>
</feature>
<proteinExistence type="predicted"/>
<accession>A0ABN9D8D6</accession>
<dbReference type="EMBL" id="CATNWA010014122">
    <property type="protein sequence ID" value="CAI9567768.1"/>
    <property type="molecule type" value="Genomic_DNA"/>
</dbReference>
<evidence type="ECO:0008006" key="4">
    <source>
        <dbReference type="Google" id="ProtNLM"/>
    </source>
</evidence>
<sequence length="120" mass="13137">MPPIGSNLLLLTWRVTRLFSAHCFVPHRPHGYRPGLSDLAPAQPSIHPSHRGLQTSSYLALSRGSPWRIPLPLTGVLSSHDLVLGYSKSIPTIRGPGEQVPWGLDSVRWEHPTSGVLVVP</sequence>